<dbReference type="PRINTS" id="PR01071">
    <property type="entry name" value="ACOABIOTINCC"/>
</dbReference>
<keyword evidence="7 8" id="KW-0092">Biotin</keyword>
<dbReference type="SUPFAM" id="SSF51230">
    <property type="entry name" value="Single hybrid motif"/>
    <property type="match status" value="1"/>
</dbReference>
<dbReference type="InterPro" id="IPR001882">
    <property type="entry name" value="Biotin_BS"/>
</dbReference>
<dbReference type="InterPro" id="IPR011053">
    <property type="entry name" value="Single_hybrid_motif"/>
</dbReference>
<comment type="pathway">
    <text evidence="1 8">Lipid metabolism; fatty acid biosynthesis.</text>
</comment>
<proteinExistence type="predicted"/>
<evidence type="ECO:0000256" key="4">
    <source>
        <dbReference type="ARBA" id="ARBA00022832"/>
    </source>
</evidence>
<reference evidence="10 11" key="1">
    <citation type="submission" date="2018-05" db="EMBL/GenBank/DDBJ databases">
        <title>Lactobacillus sanfranciscensis Ah4 draft denome sequence.</title>
        <authorList>
            <person name="Zhang G."/>
        </authorList>
    </citation>
    <scope>NUCLEOTIDE SEQUENCE [LARGE SCALE GENOMIC DNA]</scope>
    <source>
        <strain evidence="10 11">Ah4</strain>
    </source>
</reference>
<evidence type="ECO:0000256" key="7">
    <source>
        <dbReference type="ARBA" id="ARBA00023267"/>
    </source>
</evidence>
<evidence type="ECO:0000313" key="10">
    <source>
        <dbReference type="EMBL" id="TNK90021.1"/>
    </source>
</evidence>
<evidence type="ECO:0000256" key="5">
    <source>
        <dbReference type="ARBA" id="ARBA00023098"/>
    </source>
</evidence>
<dbReference type="InterPro" id="IPR000089">
    <property type="entry name" value="Biotin_lipoyl"/>
</dbReference>
<dbReference type="Proteomes" id="UP000313312">
    <property type="component" value="Unassembled WGS sequence"/>
</dbReference>
<accession>A0A5C4TJL8</accession>
<evidence type="ECO:0000313" key="11">
    <source>
        <dbReference type="Proteomes" id="UP000313312"/>
    </source>
</evidence>
<sequence>MNEADIERLLEKFDQSGLQELKIDGNGVDVYFSKLANKNEATPVVGSDSQLTNPVASVNDCENYKLKASMVGLVYFAPGPDKPAYKAVGDHIKRGETLCAIEAMKLINEVKSPVTGTITKRLVNDGEMVEFDQPMFEIKED</sequence>
<keyword evidence="5 8" id="KW-0443">Lipid metabolism</keyword>
<dbReference type="PROSITE" id="PS00188">
    <property type="entry name" value="BIOTIN"/>
    <property type="match status" value="1"/>
</dbReference>
<keyword evidence="3 8" id="KW-0444">Lipid biosynthesis</keyword>
<dbReference type="CDD" id="cd06850">
    <property type="entry name" value="biotinyl_domain"/>
    <property type="match status" value="1"/>
</dbReference>
<evidence type="ECO:0000256" key="6">
    <source>
        <dbReference type="ARBA" id="ARBA00023160"/>
    </source>
</evidence>
<comment type="function">
    <text evidence="8">This protein is a component of the acetyl coenzyme A carboxylase complex; first, biotin carboxylase catalyzes the carboxylation of the carrier protein and then the transcarboxylase transfers the carboxyl group to form malonyl-CoA.</text>
</comment>
<dbReference type="RefSeq" id="WP_139555158.1">
    <property type="nucleotide sequence ID" value="NZ_JARBEV010000023.1"/>
</dbReference>
<evidence type="ECO:0000259" key="9">
    <source>
        <dbReference type="PROSITE" id="PS50968"/>
    </source>
</evidence>
<organism evidence="10 11">
    <name type="scientific">Fructilactobacillus sanfranciscensis</name>
    <name type="common">Lactobacillus sanfranciscensis</name>
    <dbReference type="NCBI Taxonomy" id="1625"/>
    <lineage>
        <taxon>Bacteria</taxon>
        <taxon>Bacillati</taxon>
        <taxon>Bacillota</taxon>
        <taxon>Bacilli</taxon>
        <taxon>Lactobacillales</taxon>
        <taxon>Lactobacillaceae</taxon>
        <taxon>Fructilactobacillus</taxon>
    </lineage>
</organism>
<dbReference type="GO" id="GO:0009317">
    <property type="term" value="C:acetyl-CoA carboxylase complex"/>
    <property type="evidence" value="ECO:0007669"/>
    <property type="project" value="InterPro"/>
</dbReference>
<dbReference type="AlphaFoldDB" id="A0A5C4TJL8"/>
<dbReference type="PANTHER" id="PTHR45266">
    <property type="entry name" value="OXALOACETATE DECARBOXYLASE ALPHA CHAIN"/>
    <property type="match status" value="1"/>
</dbReference>
<name>A0A5C4TJL8_FRUSA</name>
<dbReference type="InterPro" id="IPR050709">
    <property type="entry name" value="Biotin_Carboxyl_Carrier/Decarb"/>
</dbReference>
<dbReference type="InterPro" id="IPR001249">
    <property type="entry name" value="AcCoA_biotinCC"/>
</dbReference>
<dbReference type="PROSITE" id="PS50968">
    <property type="entry name" value="BIOTINYL_LIPOYL"/>
    <property type="match status" value="1"/>
</dbReference>
<protein>
    <recommendedName>
        <fullName evidence="2 8">Biotin carboxyl carrier protein of acetyl-CoA carboxylase</fullName>
    </recommendedName>
</protein>
<dbReference type="Pfam" id="PF00364">
    <property type="entry name" value="Biotin_lipoyl"/>
    <property type="match status" value="1"/>
</dbReference>
<evidence type="ECO:0000256" key="3">
    <source>
        <dbReference type="ARBA" id="ARBA00022516"/>
    </source>
</evidence>
<dbReference type="UniPathway" id="UPA00094"/>
<keyword evidence="6 8" id="KW-0275">Fatty acid biosynthesis</keyword>
<keyword evidence="4 8" id="KW-0276">Fatty acid metabolism</keyword>
<dbReference type="PANTHER" id="PTHR45266:SF3">
    <property type="entry name" value="OXALOACETATE DECARBOXYLASE ALPHA CHAIN"/>
    <property type="match status" value="1"/>
</dbReference>
<dbReference type="Gene3D" id="2.40.50.100">
    <property type="match status" value="1"/>
</dbReference>
<gene>
    <name evidence="10" type="ORF">DID87_05820</name>
</gene>
<evidence type="ECO:0000256" key="1">
    <source>
        <dbReference type="ARBA" id="ARBA00005194"/>
    </source>
</evidence>
<dbReference type="EMBL" id="QFCR01000021">
    <property type="protein sequence ID" value="TNK90021.1"/>
    <property type="molecule type" value="Genomic_DNA"/>
</dbReference>
<dbReference type="GO" id="GO:0006633">
    <property type="term" value="P:fatty acid biosynthetic process"/>
    <property type="evidence" value="ECO:0007669"/>
    <property type="project" value="UniProtKB-UniPathway"/>
</dbReference>
<dbReference type="GO" id="GO:0003989">
    <property type="term" value="F:acetyl-CoA carboxylase activity"/>
    <property type="evidence" value="ECO:0007669"/>
    <property type="project" value="InterPro"/>
</dbReference>
<evidence type="ECO:0000256" key="8">
    <source>
        <dbReference type="RuleBase" id="RU364072"/>
    </source>
</evidence>
<comment type="caution">
    <text evidence="10">The sequence shown here is derived from an EMBL/GenBank/DDBJ whole genome shotgun (WGS) entry which is preliminary data.</text>
</comment>
<feature type="domain" description="Lipoyl-binding" evidence="9">
    <location>
        <begin position="63"/>
        <end position="139"/>
    </location>
</feature>
<evidence type="ECO:0000256" key="2">
    <source>
        <dbReference type="ARBA" id="ARBA00017562"/>
    </source>
</evidence>